<organism evidence="2 3">
    <name type="scientific">Luteimicrobium subarcticum</name>
    <dbReference type="NCBI Taxonomy" id="620910"/>
    <lineage>
        <taxon>Bacteria</taxon>
        <taxon>Bacillati</taxon>
        <taxon>Actinomycetota</taxon>
        <taxon>Actinomycetes</taxon>
        <taxon>Micrococcales</taxon>
        <taxon>Luteimicrobium</taxon>
    </lineage>
</organism>
<dbReference type="SUPFAM" id="SSF55021">
    <property type="entry name" value="ACT-like"/>
    <property type="match status" value="1"/>
</dbReference>
<dbReference type="CDD" id="cd02116">
    <property type="entry name" value="ACT"/>
    <property type="match status" value="1"/>
</dbReference>
<dbReference type="Gene3D" id="3.30.70.260">
    <property type="match status" value="1"/>
</dbReference>
<dbReference type="EMBL" id="PGTZ01000006">
    <property type="protein sequence ID" value="PJI94633.1"/>
    <property type="molecule type" value="Genomic_DNA"/>
</dbReference>
<evidence type="ECO:0008006" key="4">
    <source>
        <dbReference type="Google" id="ProtNLM"/>
    </source>
</evidence>
<evidence type="ECO:0000313" key="3">
    <source>
        <dbReference type="Proteomes" id="UP000231586"/>
    </source>
</evidence>
<dbReference type="InterPro" id="IPR045865">
    <property type="entry name" value="ACT-like_dom_sf"/>
</dbReference>
<reference evidence="2 3" key="1">
    <citation type="submission" date="2017-11" db="EMBL/GenBank/DDBJ databases">
        <title>Genomic Encyclopedia of Archaeal and Bacterial Type Strains, Phase II (KMG-II): From Individual Species to Whole Genera.</title>
        <authorList>
            <person name="Goeker M."/>
        </authorList>
    </citation>
    <scope>NUCLEOTIDE SEQUENCE [LARGE SCALE GENOMIC DNA]</scope>
    <source>
        <strain evidence="2 3">DSM 22413</strain>
    </source>
</reference>
<evidence type="ECO:0000256" key="1">
    <source>
        <dbReference type="SAM" id="MobiDB-lite"/>
    </source>
</evidence>
<feature type="region of interest" description="Disordered" evidence="1">
    <location>
        <begin position="1"/>
        <end position="23"/>
    </location>
</feature>
<proteinExistence type="predicted"/>
<feature type="compositionally biased region" description="Pro residues" evidence="1">
    <location>
        <begin position="1"/>
        <end position="15"/>
    </location>
</feature>
<dbReference type="RefSeq" id="WP_245858913.1">
    <property type="nucleotide sequence ID" value="NZ_PGTZ01000006.1"/>
</dbReference>
<accession>A0A2M8WUN4</accession>
<sequence>MTLPAPDPVLPPAPALPEDLPAAPVLPDVPTLLGRTERESGPHARAAAALLGRPDDLLDLGSTTATLETVARLDDLGAVVHLAHPQQPAPELERALLAAAQGVLVTAALPVTRQWVRVGRSGATGGAVVVDEAGMRDCRHRLRSLGASPRLVPTRTPVEERIALAGEHGTLLVERSAVPAGFAVLPESDRLDDPTPLWYGLVERRADVPRPDGPAQVWLAFGPRDDHRGSLQQTLGVVAEAGIDLTHLRSHRSDAGPHVFFSAFSCPSGDALDALVAGFRERGIAHRVLAVLPGESFEPGPLAVEPRWDLAERSAG</sequence>
<protein>
    <recommendedName>
        <fullName evidence="4">Prephenate dehydratase</fullName>
    </recommendedName>
</protein>
<evidence type="ECO:0000313" key="2">
    <source>
        <dbReference type="EMBL" id="PJI94633.1"/>
    </source>
</evidence>
<dbReference type="Proteomes" id="UP000231586">
    <property type="component" value="Unassembled WGS sequence"/>
</dbReference>
<name>A0A2M8WUN4_9MICO</name>
<gene>
    <name evidence="2" type="ORF">CLV34_0478</name>
</gene>
<keyword evidence="3" id="KW-1185">Reference proteome</keyword>
<dbReference type="AlphaFoldDB" id="A0A2M8WUN4"/>
<comment type="caution">
    <text evidence="2">The sequence shown here is derived from an EMBL/GenBank/DDBJ whole genome shotgun (WGS) entry which is preliminary data.</text>
</comment>